<evidence type="ECO:0000313" key="2">
    <source>
        <dbReference type="Proteomes" id="UP000537729"/>
    </source>
</evidence>
<comment type="caution">
    <text evidence="1">The sequence shown here is derived from an EMBL/GenBank/DDBJ whole genome shotgun (WGS) entry which is preliminary data.</text>
</comment>
<protein>
    <submittedName>
        <fullName evidence="1">Alpha/beta hydrolase</fullName>
    </submittedName>
</protein>
<proteinExistence type="predicted"/>
<dbReference type="Proteomes" id="UP000537729">
    <property type="component" value="Unassembled WGS sequence"/>
</dbReference>
<keyword evidence="1" id="KW-0378">Hydrolase</keyword>
<dbReference type="GO" id="GO:0016787">
    <property type="term" value="F:hydrolase activity"/>
    <property type="evidence" value="ECO:0007669"/>
    <property type="project" value="UniProtKB-KW"/>
</dbReference>
<name>A0A7Y1FBV7_PSEVE</name>
<dbReference type="Gene3D" id="3.40.50.1820">
    <property type="entry name" value="alpha/beta hydrolase"/>
    <property type="match status" value="1"/>
</dbReference>
<dbReference type="SUPFAM" id="SSF53474">
    <property type="entry name" value="alpha/beta-Hydrolases"/>
    <property type="match status" value="1"/>
</dbReference>
<dbReference type="InterPro" id="IPR029058">
    <property type="entry name" value="AB_hydrolase_fold"/>
</dbReference>
<dbReference type="AlphaFoldDB" id="A0A7Y1FBV7"/>
<evidence type="ECO:0000313" key="1">
    <source>
        <dbReference type="EMBL" id="NMY12054.1"/>
    </source>
</evidence>
<sequence length="290" mass="31322">MRLPIASFRDAIERCIRERQKMLKSMITGAALVTATLLGGCASPVNLTQYASGSLRGAVLQTPTFPIQAMVPAPGSYKHLRVYIEGDGHAWATSSQPSTDPTPHSSIMLQFAAEDLSPAAYLARPCQFVRSSACTIDIWTGSRFSKPAIDSMDSALTALKRRFNVETFELVGHSGGGEVALVLAGMRDDVGQVQTIAGNVDPIFWTKIHKLTPLTAPITPLAYKERLALIPQRHIVGLNDSVVPPSVTQAYSAQLNGSCVEIVAVAATHNDGYETLWNRFSNTPLLCKSR</sequence>
<reference evidence="1 2" key="1">
    <citation type="journal article" date="2020" name="Front. Microbiol.">
        <title>Genetic Organization of the aprX-lipA2 Operon Affects the Proteolytic Potential of Pseudomonas Species in Milk.</title>
        <authorList>
            <person name="Maier C."/>
            <person name="Huptas C."/>
            <person name="von Neubeck M."/>
            <person name="Scherer S."/>
            <person name="Wenning M."/>
            <person name="Lucking G."/>
        </authorList>
    </citation>
    <scope>NUCLEOTIDE SEQUENCE [LARGE SCALE GENOMIC DNA]</scope>
    <source>
        <strain evidence="1 2">DSM 16272</strain>
    </source>
</reference>
<accession>A0A7Y1FBV7</accession>
<dbReference type="EMBL" id="JAAQWG010000051">
    <property type="protein sequence ID" value="NMY12054.1"/>
    <property type="molecule type" value="Genomic_DNA"/>
</dbReference>
<organism evidence="1 2">
    <name type="scientific">Pseudomonas veronii</name>
    <dbReference type="NCBI Taxonomy" id="76761"/>
    <lineage>
        <taxon>Bacteria</taxon>
        <taxon>Pseudomonadati</taxon>
        <taxon>Pseudomonadota</taxon>
        <taxon>Gammaproteobacteria</taxon>
        <taxon>Pseudomonadales</taxon>
        <taxon>Pseudomonadaceae</taxon>
        <taxon>Pseudomonas</taxon>
    </lineage>
</organism>
<gene>
    <name evidence="1" type="ORF">HBO38_27125</name>
</gene>